<dbReference type="EC" id="1.6.99.1" evidence="12"/>
<feature type="domain" description="FAD/NAD(P)-binding" evidence="11">
    <location>
        <begin position="382"/>
        <end position="680"/>
    </location>
</feature>
<accession>A0ABY6I0U1</accession>
<keyword evidence="9" id="KW-0411">Iron-sulfur</keyword>
<evidence type="ECO:0000256" key="5">
    <source>
        <dbReference type="ARBA" id="ARBA00022643"/>
    </source>
</evidence>
<name>A0ABY6I0U1_9ARCH</name>
<evidence type="ECO:0000313" key="12">
    <source>
        <dbReference type="EMBL" id="UYP48436.1"/>
    </source>
</evidence>
<evidence type="ECO:0000256" key="1">
    <source>
        <dbReference type="ARBA" id="ARBA00001917"/>
    </source>
</evidence>
<keyword evidence="6" id="KW-0479">Metal-binding</keyword>
<dbReference type="InterPro" id="IPR036188">
    <property type="entry name" value="FAD/NAD-bd_sf"/>
</dbReference>
<evidence type="ECO:0000256" key="3">
    <source>
        <dbReference type="ARBA" id="ARBA00011048"/>
    </source>
</evidence>
<comment type="similarity">
    <text evidence="3">In the N-terminal section; belongs to the NADH:flavin oxidoreductase/NADH oxidase family.</text>
</comment>
<dbReference type="Proteomes" id="UP001208689">
    <property type="component" value="Chromosome"/>
</dbReference>
<organism evidence="12 13">
    <name type="scientific">Candidatus Lokiarchaeum ossiferum</name>
    <dbReference type="NCBI Taxonomy" id="2951803"/>
    <lineage>
        <taxon>Archaea</taxon>
        <taxon>Promethearchaeati</taxon>
        <taxon>Promethearchaeota</taxon>
        <taxon>Promethearchaeia</taxon>
        <taxon>Promethearchaeales</taxon>
        <taxon>Promethearchaeaceae</taxon>
        <taxon>Candidatus Lokiarchaeum</taxon>
    </lineage>
</organism>
<evidence type="ECO:0000256" key="6">
    <source>
        <dbReference type="ARBA" id="ARBA00022723"/>
    </source>
</evidence>
<dbReference type="PANTHER" id="PTHR42917:SF2">
    <property type="entry name" value="2,4-DIENOYL-COA REDUCTASE [(2E)-ENOYL-COA-PRODUCING]"/>
    <property type="match status" value="1"/>
</dbReference>
<evidence type="ECO:0000313" key="13">
    <source>
        <dbReference type="Proteomes" id="UP001208689"/>
    </source>
</evidence>
<comment type="cofactor">
    <cofactor evidence="2">
        <name>[4Fe-4S] cluster</name>
        <dbReference type="ChEBI" id="CHEBI:49883"/>
    </cofactor>
</comment>
<keyword evidence="13" id="KW-1185">Reference proteome</keyword>
<evidence type="ECO:0000256" key="8">
    <source>
        <dbReference type="ARBA" id="ARBA00023004"/>
    </source>
</evidence>
<dbReference type="InterPro" id="IPR051793">
    <property type="entry name" value="NADH:flavin_oxidoreductase"/>
</dbReference>
<keyword evidence="4" id="KW-0285">Flavoprotein</keyword>
<dbReference type="SUPFAM" id="SSF51395">
    <property type="entry name" value="FMN-linked oxidoreductases"/>
    <property type="match status" value="1"/>
</dbReference>
<proteinExistence type="inferred from homology"/>
<dbReference type="InterPro" id="IPR001155">
    <property type="entry name" value="OxRdtase_FMN_N"/>
</dbReference>
<dbReference type="PRINTS" id="PR00368">
    <property type="entry name" value="FADPNR"/>
</dbReference>
<dbReference type="Pfam" id="PF07992">
    <property type="entry name" value="Pyr_redox_2"/>
    <property type="match status" value="1"/>
</dbReference>
<dbReference type="CDD" id="cd02803">
    <property type="entry name" value="OYE_like_FMN_family"/>
    <property type="match status" value="1"/>
</dbReference>
<dbReference type="PANTHER" id="PTHR42917">
    <property type="entry name" value="2,4-DIENOYL-COA REDUCTASE"/>
    <property type="match status" value="1"/>
</dbReference>
<protein>
    <submittedName>
        <fullName evidence="12">NADPH dehydrogenase</fullName>
        <ecNumber evidence="12">1.6.99.1</ecNumber>
    </submittedName>
</protein>
<dbReference type="GO" id="GO:0003959">
    <property type="term" value="F:NADPH dehydrogenase activity"/>
    <property type="evidence" value="ECO:0007669"/>
    <property type="project" value="UniProtKB-EC"/>
</dbReference>
<dbReference type="SUPFAM" id="SSF51905">
    <property type="entry name" value="FAD/NAD(P)-binding domain"/>
    <property type="match status" value="1"/>
</dbReference>
<dbReference type="InterPro" id="IPR013785">
    <property type="entry name" value="Aldolase_TIM"/>
</dbReference>
<dbReference type="Gene3D" id="3.40.50.720">
    <property type="entry name" value="NAD(P)-binding Rossmann-like Domain"/>
    <property type="match status" value="1"/>
</dbReference>
<keyword evidence="5" id="KW-0288">FMN</keyword>
<feature type="domain" description="NADH:flavin oxidoreductase/NADH oxidase N-terminal" evidence="10">
    <location>
        <begin position="6"/>
        <end position="332"/>
    </location>
</feature>
<evidence type="ECO:0000256" key="9">
    <source>
        <dbReference type="ARBA" id="ARBA00023014"/>
    </source>
</evidence>
<evidence type="ECO:0000256" key="7">
    <source>
        <dbReference type="ARBA" id="ARBA00023002"/>
    </source>
</evidence>
<comment type="cofactor">
    <cofactor evidence="1">
        <name>FMN</name>
        <dbReference type="ChEBI" id="CHEBI:58210"/>
    </cofactor>
</comment>
<dbReference type="EMBL" id="CP104013">
    <property type="protein sequence ID" value="UYP48436.1"/>
    <property type="molecule type" value="Genomic_DNA"/>
</dbReference>
<dbReference type="SUPFAM" id="SSF51971">
    <property type="entry name" value="Nucleotide-binding domain"/>
    <property type="match status" value="1"/>
</dbReference>
<dbReference type="Gene3D" id="3.50.50.60">
    <property type="entry name" value="FAD/NAD(P)-binding domain"/>
    <property type="match status" value="1"/>
</dbReference>
<evidence type="ECO:0000256" key="2">
    <source>
        <dbReference type="ARBA" id="ARBA00001966"/>
    </source>
</evidence>
<sequence>MKFFNIWKPLKIGNLEIRNRMVIPAMHLGDANEGHITDEIIEFYRIRAQGGFGFIIVGGIGVSKRGQGVPAMISIDKDAYIPELKKLTDAVHQEGAKVCAQLYHAGAYSFSKITGEQAVSASAVYSRFTHETPRELTTEEVGEVQDNIVAAAERAVKAGFDSVELLSSAGYLIDQFLSPLKNKRTDKYGGNTIQERLQFPLELIQKVKSAVGDKIIVGCRLSGDDFVPGSNTYVEKKIVAEEYAKAGIQYINVTGGWHETRVPQIPMDTPKGAFTYLAKEIRSMVEIPVFASNRINDPILAENLLQDDYADAICFGRASIADPDLPQKIRNDQLENVRKCVGCNQGCFDGIFQLKTLRCMVNPTAMLELKYASPKTSESRKNVVIIGSGPAGLEAARVAGMNGHKVILFEKEMKLGGQINVAGVPPGREDLFNIIKYYNHQLKQLEVEIHLGKEPTPAEILNFNPHTIICATGVHFNIPPIKGIDGSQNCQVCFADEALAGDFPVGKKVVVVGGAATGVETALWAAKKGAMDPEVAKFLAFYEGLSAKDAMQRTFRGDREVHLLEYLPKIGNSIGKSTKWVFLDELKKLQINVKTFIDITEFRDGTVYFRERNLPDDEANLEESSISDVDTFILATGVKPNRDMSQALKNYIKDHKEKLKTIPDIKIIGDAKKVGTILDAIHAGFKTAYRLGLYSP</sequence>
<reference evidence="12" key="1">
    <citation type="submission" date="2022-09" db="EMBL/GenBank/DDBJ databases">
        <title>Actin cytoskeleton and complex cell architecture in an #Asgard archaeon.</title>
        <authorList>
            <person name="Ponce Toledo R.I."/>
            <person name="Schleper C."/>
            <person name="Rodrigues Oliveira T."/>
            <person name="Wollweber F."/>
            <person name="Xu J."/>
            <person name="Rittmann S."/>
            <person name="Klingl A."/>
            <person name="Pilhofer M."/>
        </authorList>
    </citation>
    <scope>NUCLEOTIDE SEQUENCE</scope>
    <source>
        <strain evidence="12">B-35</strain>
    </source>
</reference>
<dbReference type="PRINTS" id="PR00469">
    <property type="entry name" value="PNDRDTASEII"/>
</dbReference>
<keyword evidence="8" id="KW-0408">Iron</keyword>
<evidence type="ECO:0000259" key="11">
    <source>
        <dbReference type="Pfam" id="PF07992"/>
    </source>
</evidence>
<gene>
    <name evidence="12" type="ORF">NEF87_004721</name>
</gene>
<dbReference type="InterPro" id="IPR023753">
    <property type="entry name" value="FAD/NAD-binding_dom"/>
</dbReference>
<keyword evidence="7 12" id="KW-0560">Oxidoreductase</keyword>
<evidence type="ECO:0000256" key="4">
    <source>
        <dbReference type="ARBA" id="ARBA00022630"/>
    </source>
</evidence>
<evidence type="ECO:0000259" key="10">
    <source>
        <dbReference type="Pfam" id="PF00724"/>
    </source>
</evidence>
<dbReference type="Gene3D" id="3.20.20.70">
    <property type="entry name" value="Aldolase class I"/>
    <property type="match status" value="1"/>
</dbReference>
<dbReference type="Pfam" id="PF00724">
    <property type="entry name" value="Oxidored_FMN"/>
    <property type="match status" value="1"/>
</dbReference>